<gene>
    <name evidence="2" type="ORF">SAMN05216410_1283</name>
</gene>
<dbReference type="PANTHER" id="PTHR46211:SF1">
    <property type="entry name" value="GLYCEROPHOSPHODIESTER PHOSPHODIESTERASE, CYTOPLASMIC"/>
    <property type="match status" value="1"/>
</dbReference>
<reference evidence="2 3" key="1">
    <citation type="submission" date="2016-09" db="EMBL/GenBank/DDBJ databases">
        <authorList>
            <person name="Capua I."/>
            <person name="De Benedictis P."/>
            <person name="Joannis T."/>
            <person name="Lombin L.H."/>
            <person name="Cattoli G."/>
        </authorList>
    </citation>
    <scope>NUCLEOTIDE SEQUENCE [LARGE SCALE GENOMIC DNA]</scope>
    <source>
        <strain evidence="2 3">ISLP-3</strain>
    </source>
</reference>
<dbReference type="GO" id="GO:0008081">
    <property type="term" value="F:phosphoric diester hydrolase activity"/>
    <property type="evidence" value="ECO:0007669"/>
    <property type="project" value="InterPro"/>
</dbReference>
<evidence type="ECO:0000259" key="1">
    <source>
        <dbReference type="PROSITE" id="PS51704"/>
    </source>
</evidence>
<dbReference type="AlphaFoldDB" id="A0A1G6J8P8"/>
<accession>A0A1G6J8P8</accession>
<dbReference type="EMBL" id="FMYH01000002">
    <property type="protein sequence ID" value="SDC15262.1"/>
    <property type="molecule type" value="Genomic_DNA"/>
</dbReference>
<feature type="domain" description="GP-PDE" evidence="1">
    <location>
        <begin position="10"/>
        <end position="247"/>
    </location>
</feature>
<dbReference type="STRING" id="1814289.SAMN05216410_1283"/>
<sequence>MTALPTPARPLVIAHRGNSRVAPQNTLVALEAAWRAGADSIEIDVQLSADGVAVVIHDDTVDATTDGSGAVTDLDLAELRRLDAGSWFSPAYSGQRVPTFTEVTEFLVARRGIDLLLELKGEWDSVGARSVVAAIRSAGLGDRVIVQSFYPGTVAVLAEVAPELRRGLLIADADDTLFDMCTELGVMACNPHGELLRAHPELLGKLHGAGLQVMVWTANEPEEWAALTEAGVDAIITDRPDALRGWLSAQSDWGRSVTESGRLRTST</sequence>
<evidence type="ECO:0000313" key="2">
    <source>
        <dbReference type="EMBL" id="SDC15262.1"/>
    </source>
</evidence>
<evidence type="ECO:0000313" key="3">
    <source>
        <dbReference type="Proteomes" id="UP000199039"/>
    </source>
</evidence>
<dbReference type="GO" id="GO:0006629">
    <property type="term" value="P:lipid metabolic process"/>
    <property type="evidence" value="ECO:0007669"/>
    <property type="project" value="InterPro"/>
</dbReference>
<dbReference type="Pfam" id="PF03009">
    <property type="entry name" value="GDPD"/>
    <property type="match status" value="1"/>
</dbReference>
<dbReference type="PROSITE" id="PS51704">
    <property type="entry name" value="GP_PDE"/>
    <property type="match status" value="1"/>
</dbReference>
<dbReference type="SUPFAM" id="SSF51695">
    <property type="entry name" value="PLC-like phosphodiesterases"/>
    <property type="match status" value="1"/>
</dbReference>
<proteinExistence type="predicted"/>
<protein>
    <submittedName>
        <fullName evidence="2">Glycerophosphoryl diester phosphodiesterase</fullName>
    </submittedName>
</protein>
<name>A0A1G6J8P8_9MICO</name>
<dbReference type="InterPro" id="IPR017946">
    <property type="entry name" value="PLC-like_Pdiesterase_TIM-brl"/>
</dbReference>
<dbReference type="Proteomes" id="UP000199039">
    <property type="component" value="Unassembled WGS sequence"/>
</dbReference>
<dbReference type="InterPro" id="IPR030395">
    <property type="entry name" value="GP_PDE_dom"/>
</dbReference>
<dbReference type="OrthoDB" id="9758957at2"/>
<organism evidence="2 3">
    <name type="scientific">Sanguibacter gelidistatuariae</name>
    <dbReference type="NCBI Taxonomy" id="1814289"/>
    <lineage>
        <taxon>Bacteria</taxon>
        <taxon>Bacillati</taxon>
        <taxon>Actinomycetota</taxon>
        <taxon>Actinomycetes</taxon>
        <taxon>Micrococcales</taxon>
        <taxon>Sanguibacteraceae</taxon>
        <taxon>Sanguibacter</taxon>
    </lineage>
</organism>
<dbReference type="RefSeq" id="WP_093181778.1">
    <property type="nucleotide sequence ID" value="NZ_FMYH01000002.1"/>
</dbReference>
<dbReference type="PANTHER" id="PTHR46211">
    <property type="entry name" value="GLYCEROPHOSPHORYL DIESTER PHOSPHODIESTERASE"/>
    <property type="match status" value="1"/>
</dbReference>
<dbReference type="Gene3D" id="3.20.20.190">
    <property type="entry name" value="Phosphatidylinositol (PI) phosphodiesterase"/>
    <property type="match status" value="1"/>
</dbReference>
<keyword evidence="3" id="KW-1185">Reference proteome</keyword>